<proteinExistence type="predicted"/>
<dbReference type="EMBL" id="JAHMHS010000232">
    <property type="protein sequence ID" value="KAK1706091.1"/>
    <property type="molecule type" value="Genomic_DNA"/>
</dbReference>
<dbReference type="AlphaFoldDB" id="A0AAD8UA58"/>
<name>A0AAD8UA58_GLOAC</name>
<dbReference type="Proteomes" id="UP001244207">
    <property type="component" value="Unassembled WGS sequence"/>
</dbReference>
<evidence type="ECO:0000313" key="2">
    <source>
        <dbReference type="Proteomes" id="UP001244207"/>
    </source>
</evidence>
<organism evidence="1 2">
    <name type="scientific">Glomerella acutata</name>
    <name type="common">Colletotrichum acutatum</name>
    <dbReference type="NCBI Taxonomy" id="27357"/>
    <lineage>
        <taxon>Eukaryota</taxon>
        <taxon>Fungi</taxon>
        <taxon>Dikarya</taxon>
        <taxon>Ascomycota</taxon>
        <taxon>Pezizomycotina</taxon>
        <taxon>Sordariomycetes</taxon>
        <taxon>Hypocreomycetidae</taxon>
        <taxon>Glomerellales</taxon>
        <taxon>Glomerellaceae</taxon>
        <taxon>Colletotrichum</taxon>
        <taxon>Colletotrichum acutatum species complex</taxon>
    </lineage>
</organism>
<sequence length="93" mass="10678">MEIVSKICVWRQLSKQEVGMANLAMPASTQTDGLTRNQSLDRPVEPASPIPDVIGFFKLGKISNNSFAKRLPILRRNWKHRHLNGYWLQLESF</sequence>
<keyword evidence="2" id="KW-1185">Reference proteome</keyword>
<dbReference type="RefSeq" id="XP_060357739.1">
    <property type="nucleotide sequence ID" value="XM_060501651.1"/>
</dbReference>
<accession>A0AAD8UA58</accession>
<reference evidence="1" key="1">
    <citation type="submission" date="2021-12" db="EMBL/GenBank/DDBJ databases">
        <title>Comparative genomics, transcriptomics and evolutionary studies reveal genomic signatures of adaptation to plant cell wall in hemibiotrophic fungi.</title>
        <authorList>
            <consortium name="DOE Joint Genome Institute"/>
            <person name="Baroncelli R."/>
            <person name="Diaz J.F."/>
            <person name="Benocci T."/>
            <person name="Peng M."/>
            <person name="Battaglia E."/>
            <person name="Haridas S."/>
            <person name="Andreopoulos W."/>
            <person name="Labutti K."/>
            <person name="Pangilinan J."/>
            <person name="Floch G.L."/>
            <person name="Makela M.R."/>
            <person name="Henrissat B."/>
            <person name="Grigoriev I.V."/>
            <person name="Crouch J.A."/>
            <person name="De Vries R.P."/>
            <person name="Sukno S.A."/>
            <person name="Thon M.R."/>
        </authorList>
    </citation>
    <scope>NUCLEOTIDE SEQUENCE</scope>
    <source>
        <strain evidence="1">CBS 112980</strain>
    </source>
</reference>
<comment type="caution">
    <text evidence="1">The sequence shown here is derived from an EMBL/GenBank/DDBJ whole genome shotgun (WGS) entry which is preliminary data.</text>
</comment>
<protein>
    <submittedName>
        <fullName evidence="1">Uncharacterized protein</fullName>
    </submittedName>
</protein>
<gene>
    <name evidence="1" type="ORF">BDZ83DRAFT_199633</name>
</gene>
<dbReference type="GeneID" id="85385550"/>
<evidence type="ECO:0000313" key="1">
    <source>
        <dbReference type="EMBL" id="KAK1706091.1"/>
    </source>
</evidence>